<dbReference type="InterPro" id="IPR004482">
    <property type="entry name" value="Mg_chelat-rel"/>
</dbReference>
<dbReference type="InterPro" id="IPR025158">
    <property type="entry name" value="Mg_chelat-rel_C"/>
</dbReference>
<accession>A0A1G8DR84</accession>
<dbReference type="STRING" id="83401.SAMN05421742_10896"/>
<evidence type="ECO:0000313" key="6">
    <source>
        <dbReference type="Proteomes" id="UP000217076"/>
    </source>
</evidence>
<dbReference type="Pfam" id="PF13335">
    <property type="entry name" value="Mg_chelatase_C"/>
    <property type="match status" value="1"/>
</dbReference>
<dbReference type="InterPro" id="IPR027417">
    <property type="entry name" value="P-loop_NTPase"/>
</dbReference>
<dbReference type="Pfam" id="PF13541">
    <property type="entry name" value="ChlI"/>
    <property type="match status" value="1"/>
</dbReference>
<dbReference type="InterPro" id="IPR001208">
    <property type="entry name" value="MCM_dom"/>
</dbReference>
<dbReference type="GO" id="GO:0003677">
    <property type="term" value="F:DNA binding"/>
    <property type="evidence" value="ECO:0007669"/>
    <property type="project" value="InterPro"/>
</dbReference>
<dbReference type="Gene3D" id="3.30.230.10">
    <property type="match status" value="1"/>
</dbReference>
<dbReference type="InterPro" id="IPR014721">
    <property type="entry name" value="Ribsml_uS5_D2-typ_fold_subgr"/>
</dbReference>
<name>A0A1G8DR84_9PROT</name>
<dbReference type="SUPFAM" id="SSF52540">
    <property type="entry name" value="P-loop containing nucleoside triphosphate hydrolases"/>
    <property type="match status" value="1"/>
</dbReference>
<dbReference type="RefSeq" id="WP_092620600.1">
    <property type="nucleotide sequence ID" value="NZ_FNCV01000008.1"/>
</dbReference>
<dbReference type="SUPFAM" id="SSF54211">
    <property type="entry name" value="Ribosomal protein S5 domain 2-like"/>
    <property type="match status" value="1"/>
</dbReference>
<dbReference type="Gene3D" id="3.40.50.300">
    <property type="entry name" value="P-loop containing nucleotide triphosphate hydrolases"/>
    <property type="match status" value="1"/>
</dbReference>
<dbReference type="InterPro" id="IPR003593">
    <property type="entry name" value="AAA+_ATPase"/>
</dbReference>
<dbReference type="SMART" id="SM00382">
    <property type="entry name" value="AAA"/>
    <property type="match status" value="1"/>
</dbReference>
<evidence type="ECO:0000256" key="2">
    <source>
        <dbReference type="ARBA" id="ARBA00022741"/>
    </source>
</evidence>
<dbReference type="Proteomes" id="UP000217076">
    <property type="component" value="Unassembled WGS sequence"/>
</dbReference>
<keyword evidence="2" id="KW-0547">Nucleotide-binding</keyword>
<sequence length="506" mass="53040">MVARVGTVAFQGVEVIDIEVQVSITPGLPSFSIVGLANKAVAESRDRVRSALAAIGLSLPAQRVTVNLAPADLPKEGSHFDLAIGCGLLTAMGLLPMEDMAGYTILGELGLDGSIRPVAGVLPAAIHANAGDRGLICPAGQGGEAAWAGGADVVAPQTLVALLNHFKGDQVLSRPEARAAEAAGPALDLADVKGQETAKRALEVAAAGGHNLLMIGPPGSGKSLLAARLPGILPPLSAAEALEVSMVHSLAGLLEEGRLIRRRPFREPHHSASMPALVGGGLRARPGEITLAHCGVLFLDELPEFSRPALEALRQPLETGQVSVARANAHVSYPARFQLVAAMNPCRCGHLNDPALACNQAPRCAQEYQNRLSGPLLDRIDLHVEVPALSPFELDQPRAAESTATVAERVAAVRAVQAERYHALAPEARITCNAQADGEVLDRVARPDAAGRALLVEATEKLRLSGRGWHRMLRVARTLADLEGAETVGRAHIAEALSYRRLVPGR</sequence>
<evidence type="ECO:0000313" key="5">
    <source>
        <dbReference type="EMBL" id="SDH60182.1"/>
    </source>
</evidence>
<dbReference type="OrthoDB" id="9813147at2"/>
<evidence type="ECO:0000256" key="1">
    <source>
        <dbReference type="ARBA" id="ARBA00006354"/>
    </source>
</evidence>
<dbReference type="PRINTS" id="PR01657">
    <property type="entry name" value="MCMFAMILY"/>
</dbReference>
<keyword evidence="3" id="KW-0067">ATP-binding</keyword>
<gene>
    <name evidence="5" type="ORF">SAMN05421742_10896</name>
</gene>
<comment type="similarity">
    <text evidence="1">Belongs to the Mg-chelatase subunits D/I family. ComM subfamily.</text>
</comment>
<dbReference type="InterPro" id="IPR020568">
    <property type="entry name" value="Ribosomal_Su5_D2-typ_SF"/>
</dbReference>
<dbReference type="NCBIfam" id="TIGR00368">
    <property type="entry name" value="YifB family Mg chelatase-like AAA ATPase"/>
    <property type="match status" value="1"/>
</dbReference>
<dbReference type="PANTHER" id="PTHR32039:SF7">
    <property type="entry name" value="COMPETENCE PROTEIN COMM"/>
    <property type="match status" value="1"/>
</dbReference>
<keyword evidence="6" id="KW-1185">Reference proteome</keyword>
<dbReference type="Pfam" id="PF01078">
    <property type="entry name" value="Mg_chelatase"/>
    <property type="match status" value="1"/>
</dbReference>
<dbReference type="EMBL" id="FNCV01000008">
    <property type="protein sequence ID" value="SDH60182.1"/>
    <property type="molecule type" value="Genomic_DNA"/>
</dbReference>
<dbReference type="InterPro" id="IPR045006">
    <property type="entry name" value="CHLI-like"/>
</dbReference>
<reference evidence="6" key="1">
    <citation type="submission" date="2016-10" db="EMBL/GenBank/DDBJ databases">
        <authorList>
            <person name="Varghese N."/>
            <person name="Submissions S."/>
        </authorList>
    </citation>
    <scope>NUCLEOTIDE SEQUENCE [LARGE SCALE GENOMIC DNA]</scope>
    <source>
        <strain evidence="6">930I</strain>
    </source>
</reference>
<dbReference type="InterPro" id="IPR000523">
    <property type="entry name" value="Mg_chelatse_chII-like_cat_dom"/>
</dbReference>
<dbReference type="AlphaFoldDB" id="A0A1G8DR84"/>
<proteinExistence type="inferred from homology"/>
<organism evidence="5 6">
    <name type="scientific">Roseospirillum parvum</name>
    <dbReference type="NCBI Taxonomy" id="83401"/>
    <lineage>
        <taxon>Bacteria</taxon>
        <taxon>Pseudomonadati</taxon>
        <taxon>Pseudomonadota</taxon>
        <taxon>Alphaproteobacteria</taxon>
        <taxon>Rhodospirillales</taxon>
        <taxon>Rhodospirillaceae</taxon>
        <taxon>Roseospirillum</taxon>
    </lineage>
</organism>
<protein>
    <submittedName>
        <fullName evidence="5">Magnesium chelatase family protein</fullName>
    </submittedName>
</protein>
<dbReference type="PANTHER" id="PTHR32039">
    <property type="entry name" value="MAGNESIUM-CHELATASE SUBUNIT CHLI"/>
    <property type="match status" value="1"/>
</dbReference>
<dbReference type="GO" id="GO:0005524">
    <property type="term" value="F:ATP binding"/>
    <property type="evidence" value="ECO:0007669"/>
    <property type="project" value="UniProtKB-KW"/>
</dbReference>
<feature type="domain" description="AAA+ ATPase" evidence="4">
    <location>
        <begin position="208"/>
        <end position="390"/>
    </location>
</feature>
<evidence type="ECO:0000259" key="4">
    <source>
        <dbReference type="SMART" id="SM00382"/>
    </source>
</evidence>
<evidence type="ECO:0000256" key="3">
    <source>
        <dbReference type="ARBA" id="ARBA00022840"/>
    </source>
</evidence>